<keyword evidence="4" id="KW-1185">Reference proteome</keyword>
<evidence type="ECO:0000256" key="1">
    <source>
        <dbReference type="SAM" id="MobiDB-lite"/>
    </source>
</evidence>
<proteinExistence type="predicted"/>
<comment type="caution">
    <text evidence="3">The sequence shown here is derived from an EMBL/GenBank/DDBJ whole genome shotgun (WGS) entry which is preliminary data.</text>
</comment>
<sequence length="546" mass="58752">MVNDYYVSPTPPQLDFEYDVDTRLVTLRVTAEYIPNAALVLGATPYNVNTRTWGTFLTCENHVTNSEVTIDTLAEALTNPPPDTVSLSLMDGSSILYPESATAGRWTRSIPDCTTVRYTTSFYVDEAETICTDANSVSPFTMESANSVFLLRGSIFVTYVYVNNGVLVNIDEHELSYVIASRLVATAGDLETNLNPKPTFNNIRADYDAFGRFTLELNSKFDYTEGGRLCDFSVDVPDTINPSISIEACDCINLCGEYCPDDQCSQAWSVTAKNDLLPGETAGEYLMEWAGISCDNSSILNCGIVDGGYAKLPIVITEEIQSSAERDRPEGAHVLVMIGENANEYIIRITDLILDTIPIISEIRICDMPESGIDVCDSDSYYLIKDGSLVEGMTVSYDAETNEITFILDASLFGEVVILDIRTGSNQVSFIVLDPVISEDTSDVSDYVSFEEEIERSALVGDSEADDGNDDGTTTGDDGTTTGDDGTTTGDDGDGEDGEDGTGTGADGSDSDDEGGNLGLILALSGAGLVVLGGLAAVFVFLKKKK</sequence>
<feature type="compositionally biased region" description="Acidic residues" evidence="1">
    <location>
        <begin position="491"/>
        <end position="500"/>
    </location>
</feature>
<evidence type="ECO:0000313" key="4">
    <source>
        <dbReference type="Proteomes" id="UP001057375"/>
    </source>
</evidence>
<name>A0ABQ5K3R2_9EUKA</name>
<gene>
    <name evidence="3" type="ORF">ADUPG1_013161</name>
</gene>
<protein>
    <recommendedName>
        <fullName evidence="5">Egg coat matrix protein</fullName>
    </recommendedName>
</protein>
<keyword evidence="2" id="KW-0812">Transmembrane</keyword>
<evidence type="ECO:0000256" key="2">
    <source>
        <dbReference type="SAM" id="Phobius"/>
    </source>
</evidence>
<reference evidence="3" key="1">
    <citation type="submission" date="2022-03" db="EMBL/GenBank/DDBJ databases">
        <title>Draft genome sequence of Aduncisulcus paluster, a free-living microaerophilic Fornicata.</title>
        <authorList>
            <person name="Yuyama I."/>
            <person name="Kume K."/>
            <person name="Tamura T."/>
            <person name="Inagaki Y."/>
            <person name="Hashimoto T."/>
        </authorList>
    </citation>
    <scope>NUCLEOTIDE SEQUENCE</scope>
    <source>
        <strain evidence="3">NY0171</strain>
    </source>
</reference>
<dbReference type="EMBL" id="BQXS01012617">
    <property type="protein sequence ID" value="GKT25850.1"/>
    <property type="molecule type" value="Genomic_DNA"/>
</dbReference>
<dbReference type="Proteomes" id="UP001057375">
    <property type="component" value="Unassembled WGS sequence"/>
</dbReference>
<evidence type="ECO:0000313" key="3">
    <source>
        <dbReference type="EMBL" id="GKT25850.1"/>
    </source>
</evidence>
<keyword evidence="2" id="KW-1133">Transmembrane helix</keyword>
<feature type="region of interest" description="Disordered" evidence="1">
    <location>
        <begin position="458"/>
        <end position="517"/>
    </location>
</feature>
<evidence type="ECO:0008006" key="5">
    <source>
        <dbReference type="Google" id="ProtNLM"/>
    </source>
</evidence>
<accession>A0ABQ5K3R2</accession>
<feature type="transmembrane region" description="Helical" evidence="2">
    <location>
        <begin position="518"/>
        <end position="542"/>
    </location>
</feature>
<organism evidence="3 4">
    <name type="scientific">Aduncisulcus paluster</name>
    <dbReference type="NCBI Taxonomy" id="2918883"/>
    <lineage>
        <taxon>Eukaryota</taxon>
        <taxon>Metamonada</taxon>
        <taxon>Carpediemonas-like organisms</taxon>
        <taxon>Aduncisulcus</taxon>
    </lineage>
</organism>
<feature type="compositionally biased region" description="Low complexity" evidence="1">
    <location>
        <begin position="471"/>
        <end position="490"/>
    </location>
</feature>
<keyword evidence="2" id="KW-0472">Membrane</keyword>